<dbReference type="CDD" id="cd07920">
    <property type="entry name" value="Pumilio"/>
    <property type="match status" value="1"/>
</dbReference>
<dbReference type="InterPro" id="IPR016024">
    <property type="entry name" value="ARM-type_fold"/>
</dbReference>
<reference evidence="11 12" key="1">
    <citation type="submission" date="2018-08" db="EMBL/GenBank/DDBJ databases">
        <title>Aphanomyces genome sequencing and annotation.</title>
        <authorList>
            <person name="Minardi D."/>
            <person name="Oidtmann B."/>
            <person name="Van Der Giezen M."/>
            <person name="Studholme D.J."/>
        </authorList>
    </citation>
    <scope>NUCLEOTIDE SEQUENCE [LARGE SCALE GENOMIC DNA]</scope>
    <source>
        <strain evidence="10 13">FDL457</strain>
        <strain evidence="8 11">Kv</strain>
        <strain evidence="9 12">Si</strain>
    </source>
</reference>
<comment type="caution">
    <text evidence="8">The sequence shown here is derived from an EMBL/GenBank/DDBJ whole genome shotgun (WGS) entry which is preliminary data.</text>
</comment>
<evidence type="ECO:0000313" key="11">
    <source>
        <dbReference type="Proteomes" id="UP000265427"/>
    </source>
</evidence>
<feature type="compositionally biased region" description="Polar residues" evidence="6">
    <location>
        <begin position="27"/>
        <end position="38"/>
    </location>
</feature>
<evidence type="ECO:0000256" key="3">
    <source>
        <dbReference type="ARBA" id="ARBA00022737"/>
    </source>
</evidence>
<evidence type="ECO:0000313" key="13">
    <source>
        <dbReference type="Proteomes" id="UP000286510"/>
    </source>
</evidence>
<sequence length="814" mass="91830">MSVYEARPPSNNSCMKKQDMFDLSMLGTPSASSMSQPQPEDDDGSIGMNNFAIGSRIQRSMSAPPIAENVGRLPPPMYAQSEYDESQLDPNMSPPEYYYYYAPKSHNPRFPISYNNWEAMQRQHHARQPTTSTLHRVQISERRRGDSEESTDSQASVSSNRDFEAAVAAAGGHSVHQFANNQMPDQRLPYCLSPTESSDSNSSTSYRPLSKTLIDRIQEDFPRTPSPVFDYPPTSNKMMDDAHAMRYPDLVGRHDSMELPSDMLQRMNMLDVANGGNHDGRFRSKSRGNKLFFPPGTGVFPPPGMIPSQHHHGRYPMYDRYARGGAPVMQCPPSYMHHQYQDSYDHNSVRGPSHPDIRLLSRCADYGHDHASSSSYNDRRHYDLGQVEYPSSRMNPPRGAASWEVHVSDHHRGDQMGNQASHHSPRNHIHAAPPPSVLLRAKAKPATPVAPQPKRSALMDDFECRSKATAKPSKWELVEARGHLVEFAKDQDGSRFIQLKLESATPDIKDIVFSEIAPVALQLMTDVFGNYVIQKFFDHGNAHHITQILRVIQGNMLDLAMHMYGCRVIQKALEATDDLPLKLDLICELQGHVLHCIKDQNGNHVVQKVIEILPWKAVPSSAAMMPRAAFLLESFVNNVYTMSTHPYGCRVIQRVLEKCSELQMAPMLCEIQDAYGLLVNDQYGNYVIQHVLKHGPPSERAALINRIYPDIVRLSHHKYASNVIEKCLLYASVGQLRVIMQHILSTDHGECPLQVMMKDQYANYVVQKLIDVADANERDKMAAIIKTHAAHLKRYTHGKHILNRLENLTGHKIT</sequence>
<dbReference type="Proteomes" id="UP000286510">
    <property type="component" value="Unassembled WGS sequence"/>
</dbReference>
<feature type="region of interest" description="Disordered" evidence="6">
    <location>
        <begin position="121"/>
        <end position="160"/>
    </location>
</feature>
<evidence type="ECO:0000313" key="12">
    <source>
        <dbReference type="Proteomes" id="UP000283543"/>
    </source>
</evidence>
<accession>A0A397AX29</accession>
<evidence type="ECO:0000256" key="5">
    <source>
        <dbReference type="PROSITE-ProRule" id="PRU00317"/>
    </source>
</evidence>
<feature type="repeat" description="Pumilio" evidence="5">
    <location>
        <begin position="515"/>
        <end position="550"/>
    </location>
</feature>
<dbReference type="EMBL" id="QUTF01010891">
    <property type="protein sequence ID" value="RHZ30568.1"/>
    <property type="molecule type" value="Genomic_DNA"/>
</dbReference>
<dbReference type="Pfam" id="PF00806">
    <property type="entry name" value="PUF"/>
    <property type="match status" value="8"/>
</dbReference>
<dbReference type="EMBL" id="QUTB01002903">
    <property type="protein sequence ID" value="RHY70724.1"/>
    <property type="molecule type" value="Genomic_DNA"/>
</dbReference>
<keyword evidence="2" id="KW-0963">Cytoplasm</keyword>
<evidence type="ECO:0000256" key="4">
    <source>
        <dbReference type="ARBA" id="ARBA00022884"/>
    </source>
</evidence>
<evidence type="ECO:0000313" key="9">
    <source>
        <dbReference type="EMBL" id="RHY70724.1"/>
    </source>
</evidence>
<dbReference type="PROSITE" id="PS50303">
    <property type="entry name" value="PUM_HD"/>
    <property type="match status" value="1"/>
</dbReference>
<gene>
    <name evidence="10" type="ORF">DYB26_007058</name>
    <name evidence="9" type="ORF">DYB34_001713</name>
    <name evidence="8" type="ORF">DYB36_004319</name>
</gene>
<keyword evidence="3" id="KW-0677">Repeat</keyword>
<evidence type="ECO:0000256" key="2">
    <source>
        <dbReference type="ARBA" id="ARBA00022490"/>
    </source>
</evidence>
<dbReference type="FunFam" id="1.25.10.10:FF:000004">
    <property type="entry name" value="Pumilio homolog 1 isoform 2"/>
    <property type="match status" value="1"/>
</dbReference>
<evidence type="ECO:0000313" key="8">
    <source>
        <dbReference type="EMBL" id="RHY12353.1"/>
    </source>
</evidence>
<feature type="repeat" description="Pumilio" evidence="5">
    <location>
        <begin position="670"/>
        <end position="705"/>
    </location>
</feature>
<evidence type="ECO:0000259" key="7">
    <source>
        <dbReference type="PROSITE" id="PS50303"/>
    </source>
</evidence>
<dbReference type="InterPro" id="IPR011989">
    <property type="entry name" value="ARM-like"/>
</dbReference>
<feature type="repeat" description="Pumilio" evidence="5">
    <location>
        <begin position="706"/>
        <end position="741"/>
    </location>
</feature>
<feature type="repeat" description="Pumilio" evidence="5">
    <location>
        <begin position="476"/>
        <end position="514"/>
    </location>
</feature>
<feature type="repeat" description="Pumilio" evidence="5">
    <location>
        <begin position="551"/>
        <end position="588"/>
    </location>
</feature>
<proteinExistence type="predicted"/>
<dbReference type="PANTHER" id="PTHR12537">
    <property type="entry name" value="RNA BINDING PROTEIN PUMILIO-RELATED"/>
    <property type="match status" value="1"/>
</dbReference>
<dbReference type="GO" id="GO:0005737">
    <property type="term" value="C:cytoplasm"/>
    <property type="evidence" value="ECO:0007669"/>
    <property type="project" value="UniProtKB-SubCell"/>
</dbReference>
<dbReference type="Proteomes" id="UP000283543">
    <property type="component" value="Unassembled WGS sequence"/>
</dbReference>
<dbReference type="Proteomes" id="UP000265427">
    <property type="component" value="Unassembled WGS sequence"/>
</dbReference>
<name>A0A397AX29_APHAT</name>
<dbReference type="PANTHER" id="PTHR12537:SF12">
    <property type="entry name" value="MATERNAL PROTEIN PUMILIO"/>
    <property type="match status" value="1"/>
</dbReference>
<keyword evidence="4" id="KW-0694">RNA-binding</keyword>
<dbReference type="InterPro" id="IPR033712">
    <property type="entry name" value="Pumilio_RNA-bd"/>
</dbReference>
<feature type="region of interest" description="Disordered" evidence="6">
    <location>
        <begin position="411"/>
        <end position="433"/>
    </location>
</feature>
<protein>
    <recommendedName>
        <fullName evidence="7">PUM-HD domain-containing protein</fullName>
    </recommendedName>
</protein>
<dbReference type="SUPFAM" id="SSF48371">
    <property type="entry name" value="ARM repeat"/>
    <property type="match status" value="1"/>
</dbReference>
<feature type="compositionally biased region" description="Low complexity" evidence="6">
    <location>
        <begin position="193"/>
        <end position="205"/>
    </location>
</feature>
<dbReference type="Gene3D" id="1.25.10.10">
    <property type="entry name" value="Leucine-rich Repeat Variant"/>
    <property type="match status" value="1"/>
</dbReference>
<evidence type="ECO:0000256" key="1">
    <source>
        <dbReference type="ARBA" id="ARBA00004496"/>
    </source>
</evidence>
<evidence type="ECO:0000256" key="6">
    <source>
        <dbReference type="SAM" id="MobiDB-lite"/>
    </source>
</evidence>
<dbReference type="SMART" id="SM00025">
    <property type="entry name" value="Pumilio"/>
    <property type="match status" value="8"/>
</dbReference>
<dbReference type="EMBL" id="QUSZ01004861">
    <property type="protein sequence ID" value="RHY12353.1"/>
    <property type="molecule type" value="Genomic_DNA"/>
</dbReference>
<evidence type="ECO:0000313" key="10">
    <source>
        <dbReference type="EMBL" id="RHZ30568.1"/>
    </source>
</evidence>
<dbReference type="InterPro" id="IPR033133">
    <property type="entry name" value="PUM-HD"/>
</dbReference>
<feature type="compositionally biased region" description="Basic and acidic residues" evidence="6">
    <location>
        <begin position="138"/>
        <end position="147"/>
    </location>
</feature>
<dbReference type="GO" id="GO:0010608">
    <property type="term" value="P:post-transcriptional regulation of gene expression"/>
    <property type="evidence" value="ECO:0007669"/>
    <property type="project" value="TreeGrafter"/>
</dbReference>
<comment type="subcellular location">
    <subcellularLocation>
        <location evidence="1">Cytoplasm</location>
    </subcellularLocation>
</comment>
<feature type="region of interest" description="Disordered" evidence="6">
    <location>
        <begin position="186"/>
        <end position="207"/>
    </location>
</feature>
<dbReference type="PROSITE" id="PS50302">
    <property type="entry name" value="PUM"/>
    <property type="match status" value="7"/>
</dbReference>
<feature type="repeat" description="Pumilio" evidence="5">
    <location>
        <begin position="742"/>
        <end position="786"/>
    </location>
</feature>
<dbReference type="VEuPathDB" id="FungiDB:H257_10325"/>
<feature type="domain" description="PUM-HD" evidence="7">
    <location>
        <begin position="454"/>
        <end position="809"/>
    </location>
</feature>
<feature type="region of interest" description="Disordered" evidence="6">
    <location>
        <begin position="1"/>
        <end position="47"/>
    </location>
</feature>
<dbReference type="InterPro" id="IPR001313">
    <property type="entry name" value="Pumilio_RNA-bd_rpt"/>
</dbReference>
<dbReference type="AlphaFoldDB" id="A0A397AX29"/>
<organism evidence="8 11">
    <name type="scientific">Aphanomyces astaci</name>
    <name type="common">Crayfish plague agent</name>
    <dbReference type="NCBI Taxonomy" id="112090"/>
    <lineage>
        <taxon>Eukaryota</taxon>
        <taxon>Sar</taxon>
        <taxon>Stramenopiles</taxon>
        <taxon>Oomycota</taxon>
        <taxon>Saprolegniomycetes</taxon>
        <taxon>Saprolegniales</taxon>
        <taxon>Verrucalvaceae</taxon>
        <taxon>Aphanomyces</taxon>
    </lineage>
</organism>
<feature type="repeat" description="Pumilio" evidence="5">
    <location>
        <begin position="634"/>
        <end position="669"/>
    </location>
</feature>
<dbReference type="GO" id="GO:0003729">
    <property type="term" value="F:mRNA binding"/>
    <property type="evidence" value="ECO:0007669"/>
    <property type="project" value="TreeGrafter"/>
</dbReference>